<keyword evidence="1" id="KW-1133">Transmembrane helix</keyword>
<dbReference type="Ensembl" id="ENSCINT00000032812.1">
    <property type="protein sequence ID" value="ENSCINP00000032056.1"/>
    <property type="gene ID" value="ENSCING00000024666.1"/>
</dbReference>
<feature type="transmembrane region" description="Helical" evidence="1">
    <location>
        <begin position="34"/>
        <end position="58"/>
    </location>
</feature>
<protein>
    <submittedName>
        <fullName evidence="2">Uncharacterized protein</fullName>
    </submittedName>
</protein>
<reference evidence="2" key="4">
    <citation type="submission" date="2025-09" db="UniProtKB">
        <authorList>
            <consortium name="Ensembl"/>
        </authorList>
    </citation>
    <scope>IDENTIFICATION</scope>
</reference>
<reference evidence="2" key="2">
    <citation type="journal article" date="2008" name="Genome Biol.">
        <title>Improved genome assembly and evidence-based global gene model set for the chordate Ciona intestinalis: new insight into intron and operon populations.</title>
        <authorList>
            <person name="Satou Y."/>
            <person name="Mineta K."/>
            <person name="Ogasawara M."/>
            <person name="Sasakura Y."/>
            <person name="Shoguchi E."/>
            <person name="Ueno K."/>
            <person name="Yamada L."/>
            <person name="Matsumoto J."/>
            <person name="Wasserscheid J."/>
            <person name="Dewar K."/>
            <person name="Wiley G.B."/>
            <person name="Macmil S.L."/>
            <person name="Roe B.A."/>
            <person name="Zeller R.W."/>
            <person name="Hastings K.E."/>
            <person name="Lemaire P."/>
            <person name="Lindquist E."/>
            <person name="Endo T."/>
            <person name="Hotta K."/>
            <person name="Inaba K."/>
        </authorList>
    </citation>
    <scope>NUCLEOTIDE SEQUENCE [LARGE SCALE GENOMIC DNA]</scope>
    <source>
        <strain evidence="2">wild type</strain>
    </source>
</reference>
<organism evidence="2 3">
    <name type="scientific">Ciona intestinalis</name>
    <name type="common">Transparent sea squirt</name>
    <name type="synonym">Ascidia intestinalis</name>
    <dbReference type="NCBI Taxonomy" id="7719"/>
    <lineage>
        <taxon>Eukaryota</taxon>
        <taxon>Metazoa</taxon>
        <taxon>Chordata</taxon>
        <taxon>Tunicata</taxon>
        <taxon>Ascidiacea</taxon>
        <taxon>Phlebobranchia</taxon>
        <taxon>Cionidae</taxon>
        <taxon>Ciona</taxon>
    </lineage>
</organism>
<dbReference type="Proteomes" id="UP000008144">
    <property type="component" value="Chromosome 3"/>
</dbReference>
<keyword evidence="1" id="KW-0472">Membrane</keyword>
<proteinExistence type="predicted"/>
<reference evidence="2" key="3">
    <citation type="submission" date="2025-08" db="UniProtKB">
        <authorList>
            <consortium name="Ensembl"/>
        </authorList>
    </citation>
    <scope>IDENTIFICATION</scope>
</reference>
<dbReference type="HOGENOM" id="CLU_2372120_0_0_1"/>
<dbReference type="GeneTree" id="ENSGT00390000005977"/>
<evidence type="ECO:0000313" key="3">
    <source>
        <dbReference type="Proteomes" id="UP000008144"/>
    </source>
</evidence>
<accession>H2XQX2</accession>
<reference evidence="3" key="1">
    <citation type="journal article" date="2002" name="Science">
        <title>The draft genome of Ciona intestinalis: insights into chordate and vertebrate origins.</title>
        <authorList>
            <person name="Dehal P."/>
            <person name="Satou Y."/>
            <person name="Campbell R.K."/>
            <person name="Chapman J."/>
            <person name="Degnan B."/>
            <person name="De Tomaso A."/>
            <person name="Davidson B."/>
            <person name="Di Gregorio A."/>
            <person name="Gelpke M."/>
            <person name="Goodstein D.M."/>
            <person name="Harafuji N."/>
            <person name="Hastings K.E."/>
            <person name="Ho I."/>
            <person name="Hotta K."/>
            <person name="Huang W."/>
            <person name="Kawashima T."/>
            <person name="Lemaire P."/>
            <person name="Martinez D."/>
            <person name="Meinertzhagen I.A."/>
            <person name="Necula S."/>
            <person name="Nonaka M."/>
            <person name="Putnam N."/>
            <person name="Rash S."/>
            <person name="Saiga H."/>
            <person name="Satake M."/>
            <person name="Terry A."/>
            <person name="Yamada L."/>
            <person name="Wang H.G."/>
            <person name="Awazu S."/>
            <person name="Azumi K."/>
            <person name="Boore J."/>
            <person name="Branno M."/>
            <person name="Chin-Bow S."/>
            <person name="DeSantis R."/>
            <person name="Doyle S."/>
            <person name="Francino P."/>
            <person name="Keys D.N."/>
            <person name="Haga S."/>
            <person name="Hayashi H."/>
            <person name="Hino K."/>
            <person name="Imai K.S."/>
            <person name="Inaba K."/>
            <person name="Kano S."/>
            <person name="Kobayashi K."/>
            <person name="Kobayashi M."/>
            <person name="Lee B.I."/>
            <person name="Makabe K.W."/>
            <person name="Manohar C."/>
            <person name="Matassi G."/>
            <person name="Medina M."/>
            <person name="Mochizuki Y."/>
            <person name="Mount S."/>
            <person name="Morishita T."/>
            <person name="Miura S."/>
            <person name="Nakayama A."/>
            <person name="Nishizaka S."/>
            <person name="Nomoto H."/>
            <person name="Ohta F."/>
            <person name="Oishi K."/>
            <person name="Rigoutsos I."/>
            <person name="Sano M."/>
            <person name="Sasaki A."/>
            <person name="Sasakura Y."/>
            <person name="Shoguchi E."/>
            <person name="Shin-i T."/>
            <person name="Spagnuolo A."/>
            <person name="Stainier D."/>
            <person name="Suzuki M.M."/>
            <person name="Tassy O."/>
            <person name="Takatori N."/>
            <person name="Tokuoka M."/>
            <person name="Yagi K."/>
            <person name="Yoshizaki F."/>
            <person name="Wada S."/>
            <person name="Zhang C."/>
            <person name="Hyatt P.D."/>
            <person name="Larimer F."/>
            <person name="Detter C."/>
            <person name="Doggett N."/>
            <person name="Glavina T."/>
            <person name="Hawkins T."/>
            <person name="Richardson P."/>
            <person name="Lucas S."/>
            <person name="Kohara Y."/>
            <person name="Levine M."/>
            <person name="Satoh N."/>
            <person name="Rokhsar D.S."/>
        </authorList>
    </citation>
    <scope>NUCLEOTIDE SEQUENCE [LARGE SCALE GENOMIC DNA]</scope>
</reference>
<dbReference type="InParanoid" id="H2XQX2"/>
<keyword evidence="1" id="KW-0812">Transmembrane</keyword>
<dbReference type="EMBL" id="EAAA01001795">
    <property type="status" value="NOT_ANNOTATED_CDS"/>
    <property type="molecule type" value="Genomic_DNA"/>
</dbReference>
<keyword evidence="3" id="KW-1185">Reference proteome</keyword>
<dbReference type="AlphaFoldDB" id="H2XQX2"/>
<evidence type="ECO:0000256" key="1">
    <source>
        <dbReference type="SAM" id="Phobius"/>
    </source>
</evidence>
<evidence type="ECO:0000313" key="2">
    <source>
        <dbReference type="Ensembl" id="ENSCINP00000032056.1"/>
    </source>
</evidence>
<name>H2XQX2_CIOIN</name>
<sequence>MGFAITAAVFAVVQIALASLLTTFLWNLSTLNSNLTMVLAIVGFVSFIVCIVSASFCCPLHTAGMGRLSCCGACCCDEESAQHQKTGTPNVAFVQ</sequence>